<dbReference type="InterPro" id="IPR051051">
    <property type="entry name" value="E3_ubiq-ligase_TRIM/RNF"/>
</dbReference>
<proteinExistence type="predicted"/>
<comment type="caution">
    <text evidence="7">The sequence shown here is derived from an EMBL/GenBank/DDBJ whole genome shotgun (WGS) entry which is preliminary data.</text>
</comment>
<keyword evidence="1" id="KW-0479">Metal-binding</keyword>
<dbReference type="Pfam" id="PF15227">
    <property type="entry name" value="zf-C3HC4_4"/>
    <property type="match status" value="1"/>
</dbReference>
<keyword evidence="3" id="KW-0862">Zinc</keyword>
<feature type="domain" description="RING-type" evidence="6">
    <location>
        <begin position="113"/>
        <end position="152"/>
    </location>
</feature>
<keyword evidence="8" id="KW-1185">Reference proteome</keyword>
<evidence type="ECO:0000256" key="5">
    <source>
        <dbReference type="SAM" id="MobiDB-lite"/>
    </source>
</evidence>
<dbReference type="PROSITE" id="PS50089">
    <property type="entry name" value="ZF_RING_2"/>
    <property type="match status" value="1"/>
</dbReference>
<accession>A0ABQ9W186</accession>
<evidence type="ECO:0000313" key="8">
    <source>
        <dbReference type="Proteomes" id="UP001266305"/>
    </source>
</evidence>
<dbReference type="PANTHER" id="PTHR25465:SF14">
    <property type="entry name" value="E3 UBIQUITIN-PROTEIN LIGASE TRIM65"/>
    <property type="match status" value="1"/>
</dbReference>
<protein>
    <recommendedName>
        <fullName evidence="6">RING-type domain-containing protein</fullName>
    </recommendedName>
</protein>
<evidence type="ECO:0000313" key="7">
    <source>
        <dbReference type="EMBL" id="KAK2115116.1"/>
    </source>
</evidence>
<feature type="region of interest" description="Disordered" evidence="5">
    <location>
        <begin position="1"/>
        <end position="23"/>
    </location>
</feature>
<organism evidence="7 8">
    <name type="scientific">Saguinus oedipus</name>
    <name type="common">Cotton-top tamarin</name>
    <name type="synonym">Oedipomidas oedipus</name>
    <dbReference type="NCBI Taxonomy" id="9490"/>
    <lineage>
        <taxon>Eukaryota</taxon>
        <taxon>Metazoa</taxon>
        <taxon>Chordata</taxon>
        <taxon>Craniata</taxon>
        <taxon>Vertebrata</taxon>
        <taxon>Euteleostomi</taxon>
        <taxon>Mammalia</taxon>
        <taxon>Eutheria</taxon>
        <taxon>Euarchontoglires</taxon>
        <taxon>Primates</taxon>
        <taxon>Haplorrhini</taxon>
        <taxon>Platyrrhini</taxon>
        <taxon>Cebidae</taxon>
        <taxon>Callitrichinae</taxon>
        <taxon>Saguinus</taxon>
    </lineage>
</organism>
<evidence type="ECO:0000259" key="6">
    <source>
        <dbReference type="PROSITE" id="PS50089"/>
    </source>
</evidence>
<dbReference type="SMART" id="SM00184">
    <property type="entry name" value="RING"/>
    <property type="match status" value="1"/>
</dbReference>
<dbReference type="Gene3D" id="3.30.40.10">
    <property type="entry name" value="Zinc/RING finger domain, C3HC4 (zinc finger)"/>
    <property type="match status" value="1"/>
</dbReference>
<dbReference type="InterPro" id="IPR001841">
    <property type="entry name" value="Znf_RING"/>
</dbReference>
<dbReference type="SUPFAM" id="SSF57850">
    <property type="entry name" value="RING/U-box"/>
    <property type="match status" value="1"/>
</dbReference>
<evidence type="ECO:0000256" key="3">
    <source>
        <dbReference type="ARBA" id="ARBA00022833"/>
    </source>
</evidence>
<dbReference type="PANTHER" id="PTHR25465">
    <property type="entry name" value="B-BOX DOMAIN CONTAINING"/>
    <property type="match status" value="1"/>
</dbReference>
<dbReference type="Proteomes" id="UP001266305">
    <property type="component" value="Unassembled WGS sequence"/>
</dbReference>
<evidence type="ECO:0000256" key="2">
    <source>
        <dbReference type="ARBA" id="ARBA00022771"/>
    </source>
</evidence>
<reference evidence="7 8" key="1">
    <citation type="submission" date="2023-05" db="EMBL/GenBank/DDBJ databases">
        <title>B98-5 Cell Line De Novo Hybrid Assembly: An Optical Mapping Approach.</title>
        <authorList>
            <person name="Kananen K."/>
            <person name="Auerbach J.A."/>
            <person name="Kautto E."/>
            <person name="Blachly J.S."/>
        </authorList>
    </citation>
    <scope>NUCLEOTIDE SEQUENCE [LARGE SCALE GENOMIC DNA]</scope>
    <source>
        <strain evidence="7">B95-8</strain>
        <tissue evidence="7">Cell line</tissue>
    </source>
</reference>
<sequence length="164" mass="18160">MLSDTGLQDASESPNPEGLQSQSNLIKPPTIYVHTQDVQHLLTPLLCDLPQSCSQLLKLVAPEDIMDDLQWTETPAGQKGQGDLNTEQLLCPDLHSPMVEAEALARLQEEAKCSICLDVLNDPNTIECGHNFCCSCIQQSWLDLQKLFFLPCLSSPMPREALQE</sequence>
<name>A0ABQ9W186_SAGOE</name>
<gene>
    <name evidence="7" type="ORF">P7K49_005742</name>
</gene>
<dbReference type="InterPro" id="IPR017907">
    <property type="entry name" value="Znf_RING_CS"/>
</dbReference>
<dbReference type="InterPro" id="IPR013083">
    <property type="entry name" value="Znf_RING/FYVE/PHD"/>
</dbReference>
<dbReference type="PROSITE" id="PS00518">
    <property type="entry name" value="ZF_RING_1"/>
    <property type="match status" value="1"/>
</dbReference>
<keyword evidence="2 4" id="KW-0863">Zinc-finger</keyword>
<evidence type="ECO:0000256" key="1">
    <source>
        <dbReference type="ARBA" id="ARBA00022723"/>
    </source>
</evidence>
<evidence type="ECO:0000256" key="4">
    <source>
        <dbReference type="PROSITE-ProRule" id="PRU00175"/>
    </source>
</evidence>
<dbReference type="EMBL" id="JASSZA010000003">
    <property type="protein sequence ID" value="KAK2115116.1"/>
    <property type="molecule type" value="Genomic_DNA"/>
</dbReference>